<dbReference type="STRING" id="437022.CC99x_00413"/>
<dbReference type="AlphaFoldDB" id="A0A0Q9YHZ3"/>
<sequence>MNININVYPQQMIRRLDGECSSNRSVYQIHDYCEIREANNTEDSSVKGIITAMLLMTLLGCAPKVKLEAPDKPIRIDMNVKIDHEVRVKVEKDVENVLSKEKGLF</sequence>
<comment type="caution">
    <text evidence="1">The sequence shown here is derived from an EMBL/GenBank/DDBJ whole genome shotgun (WGS) entry which is preliminary data.</text>
</comment>
<accession>A0A0Q9YHZ3</accession>
<evidence type="ECO:0008006" key="2">
    <source>
        <dbReference type="Google" id="ProtNLM"/>
    </source>
</evidence>
<reference evidence="1" key="1">
    <citation type="submission" date="2015-09" db="EMBL/GenBank/DDBJ databases">
        <title>Draft Genome Sequences of Two Novel Amoeba-resistant Intranuclear Bacteria, Candidatus Berkiella cookevillensis and Candidatus Berkiella aquae.</title>
        <authorList>
            <person name="Mehari Y.T."/>
            <person name="Arivett B.A."/>
            <person name="Farone A.L."/>
            <person name="Gunderson J.H."/>
            <person name="Farone M.B."/>
        </authorList>
    </citation>
    <scope>NUCLEOTIDE SEQUENCE [LARGE SCALE GENOMIC DNA]</scope>
    <source>
        <strain evidence="1">CC99</strain>
    </source>
</reference>
<dbReference type="EMBL" id="LKHV01000001">
    <property type="protein sequence ID" value="KRG20192.1"/>
    <property type="molecule type" value="Genomic_DNA"/>
</dbReference>
<dbReference type="Pfam" id="PF13617">
    <property type="entry name" value="Lipoprotein_19"/>
    <property type="match status" value="1"/>
</dbReference>
<name>A0A0Q9YHZ3_9GAMM</name>
<proteinExistence type="predicted"/>
<dbReference type="RefSeq" id="WP_057623124.1">
    <property type="nucleotide sequence ID" value="NZ_LKHV02000001.1"/>
</dbReference>
<organism evidence="1">
    <name type="scientific">Candidatus Berkiella cookevillensis</name>
    <dbReference type="NCBI Taxonomy" id="437022"/>
    <lineage>
        <taxon>Bacteria</taxon>
        <taxon>Pseudomonadati</taxon>
        <taxon>Pseudomonadota</taxon>
        <taxon>Gammaproteobacteria</taxon>
        <taxon>Candidatus Berkiellales</taxon>
        <taxon>Candidatus Berkiellaceae</taxon>
        <taxon>Candidatus Berkiella</taxon>
    </lineage>
</organism>
<gene>
    <name evidence="1" type="ORF">CC99x_00413</name>
</gene>
<evidence type="ECO:0000313" key="1">
    <source>
        <dbReference type="EMBL" id="KRG20192.1"/>
    </source>
</evidence>
<protein>
    <recommendedName>
        <fullName evidence="2">Lipoprotein</fullName>
    </recommendedName>
</protein>
<dbReference type="InterPro" id="IPR025985">
    <property type="entry name" value="YnbE"/>
</dbReference>